<dbReference type="EMBL" id="CAXAMN010011392">
    <property type="protein sequence ID" value="CAK9035149.1"/>
    <property type="molecule type" value="Genomic_DNA"/>
</dbReference>
<gene>
    <name evidence="3" type="ORF">CCMP2556_LOCUS19789</name>
</gene>
<accession>A0ABP0L972</accession>
<reference evidence="3 4" key="1">
    <citation type="submission" date="2024-02" db="EMBL/GenBank/DDBJ databases">
        <authorList>
            <person name="Chen Y."/>
            <person name="Shah S."/>
            <person name="Dougan E. K."/>
            <person name="Thang M."/>
            <person name="Chan C."/>
        </authorList>
    </citation>
    <scope>NUCLEOTIDE SEQUENCE [LARGE SCALE GENOMIC DNA]</scope>
</reference>
<proteinExistence type="predicted"/>
<evidence type="ECO:0000259" key="2">
    <source>
        <dbReference type="Pfam" id="PF07699"/>
    </source>
</evidence>
<dbReference type="Pfam" id="PF07699">
    <property type="entry name" value="Ephrin_rec_like"/>
    <property type="match status" value="1"/>
</dbReference>
<dbReference type="Gene3D" id="3.40.190.10">
    <property type="entry name" value="Periplasmic binding protein-like II"/>
    <property type="match status" value="1"/>
</dbReference>
<feature type="non-terminal residue" evidence="3">
    <location>
        <position position="599"/>
    </location>
</feature>
<dbReference type="PANTHER" id="PTHR46967">
    <property type="entry name" value="INSULIN-LIKE GROWTH FACTOR BINDING PROTEIN,N-TERMINAL"/>
    <property type="match status" value="1"/>
</dbReference>
<evidence type="ECO:0000313" key="4">
    <source>
        <dbReference type="Proteomes" id="UP001642484"/>
    </source>
</evidence>
<dbReference type="Gene3D" id="3.40.190.100">
    <property type="entry name" value="Glycine betaine-binding periplasmic protein, domain 2"/>
    <property type="match status" value="1"/>
</dbReference>
<dbReference type="SUPFAM" id="SSF57184">
    <property type="entry name" value="Growth factor receptor domain"/>
    <property type="match status" value="1"/>
</dbReference>
<keyword evidence="4" id="KW-1185">Reference proteome</keyword>
<dbReference type="SUPFAM" id="SSF53850">
    <property type="entry name" value="Periplasmic binding protein-like II"/>
    <property type="match status" value="1"/>
</dbReference>
<dbReference type="PROSITE" id="PS51257">
    <property type="entry name" value="PROKAR_LIPOPROTEIN"/>
    <property type="match status" value="1"/>
</dbReference>
<feature type="chain" id="PRO_5046966016" description="Tyrosine-protein kinase ephrin type A/B receptor-like domain-containing protein" evidence="1">
    <location>
        <begin position="17"/>
        <end position="599"/>
    </location>
</feature>
<sequence>MFRCMLLSLLVTLAGGACLPNAIPPSERKLLENSNGESYPFGVWIANYAASYAANVMVQVLIEEVFGFNTTSGLGPGTVSGFYGVGGCLNPNDNNDPQCGTEVPTKYHLNMEAWVNGYPLVWKNLQLEHPKTAPDDLGSMGYAGYAGSFLTEEVITTAHKTEGIALQYYKFWNASWYEPSKYTNTITDFNLSRWLKPCMNSDSVFMDDTTMRRHIQFTGDLDGLVLNTSNSRYYAKCQDGYFWRAPSCRGNASQCVPFVTGGSGWSIEEMMQKSVVLYMPLGLAVAAGWTEYTQIPFHYPKMQVYWWVPDPSFLELAPQMMQWAPLDKRGWANGYQVSQLGSIPIKKLVSRDLMVLAPNVRSFVSNIMISLKQMDEILLDQKNTSATWEDATCKWLLANEPVWRSWIPDESQCFPGFGLYDSVLKDFVDARENATNKIICQACASGTYSTPLSDNVGDTFICMPCPKGTSQPLGAASSCKPCKQGEYQGETGQKTCNRCPISTYQDEEGTEVCKACPAGTTTLGLRRTPRDTPCSAFQKWHTRGAIHNRNEYGKIWGRGESVAASDCGCDQNSIDMDPTDAFWCQPCGEGLTCPSSSSL</sequence>
<dbReference type="InterPro" id="IPR011641">
    <property type="entry name" value="Tyr-kin_ephrin_A/B_rcpt-like"/>
</dbReference>
<comment type="caution">
    <text evidence="3">The sequence shown here is derived from an EMBL/GenBank/DDBJ whole genome shotgun (WGS) entry which is preliminary data.</text>
</comment>
<dbReference type="InterPro" id="IPR009030">
    <property type="entry name" value="Growth_fac_rcpt_cys_sf"/>
</dbReference>
<dbReference type="SMART" id="SM01411">
    <property type="entry name" value="Ephrin_rec_like"/>
    <property type="match status" value="2"/>
</dbReference>
<dbReference type="Proteomes" id="UP001642484">
    <property type="component" value="Unassembled WGS sequence"/>
</dbReference>
<feature type="domain" description="Tyrosine-protein kinase ephrin type A/B receptor-like" evidence="2">
    <location>
        <begin position="485"/>
        <end position="522"/>
    </location>
</feature>
<protein>
    <recommendedName>
        <fullName evidence="2">Tyrosine-protein kinase ephrin type A/B receptor-like domain-containing protein</fullName>
    </recommendedName>
</protein>
<evidence type="ECO:0000256" key="1">
    <source>
        <dbReference type="SAM" id="SignalP"/>
    </source>
</evidence>
<dbReference type="Gene3D" id="2.10.50.10">
    <property type="entry name" value="Tumor Necrosis Factor Receptor, subunit A, domain 2"/>
    <property type="match status" value="2"/>
</dbReference>
<organism evidence="3 4">
    <name type="scientific">Durusdinium trenchii</name>
    <dbReference type="NCBI Taxonomy" id="1381693"/>
    <lineage>
        <taxon>Eukaryota</taxon>
        <taxon>Sar</taxon>
        <taxon>Alveolata</taxon>
        <taxon>Dinophyceae</taxon>
        <taxon>Suessiales</taxon>
        <taxon>Symbiodiniaceae</taxon>
        <taxon>Durusdinium</taxon>
    </lineage>
</organism>
<name>A0ABP0L972_9DINO</name>
<keyword evidence="1" id="KW-0732">Signal</keyword>
<dbReference type="PANTHER" id="PTHR46967:SF2">
    <property type="entry name" value="SUSHI, VON WILLEBRAND FACTOR TYPE A, EGF AND PENTRAXIN DOMAIN-CONTAINING PROTEIN 1-LIKE"/>
    <property type="match status" value="1"/>
</dbReference>
<evidence type="ECO:0000313" key="3">
    <source>
        <dbReference type="EMBL" id="CAK9035149.1"/>
    </source>
</evidence>
<feature type="signal peptide" evidence="1">
    <location>
        <begin position="1"/>
        <end position="16"/>
    </location>
</feature>